<dbReference type="Proteomes" id="UP000176501">
    <property type="component" value="Unassembled WGS sequence"/>
</dbReference>
<name>A0A1F7W9U6_9BACT</name>
<protein>
    <recommendedName>
        <fullName evidence="3">30S ribosomal protein S21</fullName>
    </recommendedName>
</protein>
<organism evidence="1 2">
    <name type="scientific">Candidatus Uhrbacteria bacterium RIFOXYB2_FULL_57_15</name>
    <dbReference type="NCBI Taxonomy" id="1802422"/>
    <lineage>
        <taxon>Bacteria</taxon>
        <taxon>Candidatus Uhriibacteriota</taxon>
    </lineage>
</organism>
<dbReference type="AlphaFoldDB" id="A0A1F7W9U6"/>
<accession>A0A1F7W9U6</accession>
<sequence>MVDVKRRKGESFEALLRRFTRRVQQSGNILEARKLRFHKKEPNGRAKQVSALRRLEMKEKREYLIKAGKFVEPEKKSYRR</sequence>
<evidence type="ECO:0000313" key="1">
    <source>
        <dbReference type="EMBL" id="OGL98854.1"/>
    </source>
</evidence>
<evidence type="ECO:0000313" key="2">
    <source>
        <dbReference type="Proteomes" id="UP000176501"/>
    </source>
</evidence>
<reference evidence="1 2" key="1">
    <citation type="journal article" date="2016" name="Nat. Commun.">
        <title>Thousands of microbial genomes shed light on interconnected biogeochemical processes in an aquifer system.</title>
        <authorList>
            <person name="Anantharaman K."/>
            <person name="Brown C.T."/>
            <person name="Hug L.A."/>
            <person name="Sharon I."/>
            <person name="Castelle C.J."/>
            <person name="Probst A.J."/>
            <person name="Thomas B.C."/>
            <person name="Singh A."/>
            <person name="Wilkins M.J."/>
            <person name="Karaoz U."/>
            <person name="Brodie E.L."/>
            <person name="Williams K.H."/>
            <person name="Hubbard S.S."/>
            <person name="Banfield J.F."/>
        </authorList>
    </citation>
    <scope>NUCLEOTIDE SEQUENCE [LARGE SCALE GENOMIC DNA]</scope>
</reference>
<gene>
    <name evidence="1" type="ORF">A2304_03835</name>
</gene>
<evidence type="ECO:0008006" key="3">
    <source>
        <dbReference type="Google" id="ProtNLM"/>
    </source>
</evidence>
<comment type="caution">
    <text evidence="1">The sequence shown here is derived from an EMBL/GenBank/DDBJ whole genome shotgun (WGS) entry which is preliminary data.</text>
</comment>
<proteinExistence type="predicted"/>
<dbReference type="EMBL" id="MGFE01000013">
    <property type="protein sequence ID" value="OGL98854.1"/>
    <property type="molecule type" value="Genomic_DNA"/>
</dbReference>